<evidence type="ECO:0000256" key="3">
    <source>
        <dbReference type="ARBA" id="ARBA00023163"/>
    </source>
</evidence>
<keyword evidence="2" id="KW-0238">DNA-binding</keyword>
<dbReference type="Gene3D" id="1.10.10.10">
    <property type="entry name" value="Winged helix-like DNA-binding domain superfamily/Winged helix DNA-binding domain"/>
    <property type="match status" value="1"/>
</dbReference>
<evidence type="ECO:0000256" key="2">
    <source>
        <dbReference type="ARBA" id="ARBA00023125"/>
    </source>
</evidence>
<evidence type="ECO:0000256" key="1">
    <source>
        <dbReference type="ARBA" id="ARBA00023015"/>
    </source>
</evidence>
<dbReference type="Pfam" id="PF01614">
    <property type="entry name" value="IclR_C"/>
    <property type="match status" value="1"/>
</dbReference>
<reference evidence="6 7" key="1">
    <citation type="submission" date="2019-02" db="EMBL/GenBank/DDBJ databases">
        <title>Deep-cultivation of Planctomycetes and their phenomic and genomic characterization uncovers novel biology.</title>
        <authorList>
            <person name="Wiegand S."/>
            <person name="Jogler M."/>
            <person name="Boedeker C."/>
            <person name="Pinto D."/>
            <person name="Vollmers J."/>
            <person name="Rivas-Marin E."/>
            <person name="Kohn T."/>
            <person name="Peeters S.H."/>
            <person name="Heuer A."/>
            <person name="Rast P."/>
            <person name="Oberbeckmann S."/>
            <person name="Bunk B."/>
            <person name="Jeske O."/>
            <person name="Meyerdierks A."/>
            <person name="Storesund J.E."/>
            <person name="Kallscheuer N."/>
            <person name="Luecker S."/>
            <person name="Lage O.M."/>
            <person name="Pohl T."/>
            <person name="Merkel B.J."/>
            <person name="Hornburger P."/>
            <person name="Mueller R.-W."/>
            <person name="Bruemmer F."/>
            <person name="Labrenz M."/>
            <person name="Spormann A.M."/>
            <person name="Op den Camp H."/>
            <person name="Overmann J."/>
            <person name="Amann R."/>
            <person name="Jetten M.S.M."/>
            <person name="Mascher T."/>
            <person name="Medema M.H."/>
            <person name="Devos D.P."/>
            <person name="Kaster A.-K."/>
            <person name="Ovreas L."/>
            <person name="Rohde M."/>
            <person name="Galperin M.Y."/>
            <person name="Jogler C."/>
        </authorList>
    </citation>
    <scope>NUCLEOTIDE SEQUENCE [LARGE SCALE GENOMIC DNA]</scope>
    <source>
        <strain evidence="6 7">Mal48</strain>
    </source>
</reference>
<dbReference type="PROSITE" id="PS51078">
    <property type="entry name" value="ICLR_ED"/>
    <property type="match status" value="1"/>
</dbReference>
<dbReference type="RefSeq" id="WP_145202772.1">
    <property type="nucleotide sequence ID" value="NZ_CP036267.1"/>
</dbReference>
<keyword evidence="3" id="KW-0804">Transcription</keyword>
<accession>A0A517QSJ2</accession>
<evidence type="ECO:0000259" key="5">
    <source>
        <dbReference type="PROSITE" id="PS51078"/>
    </source>
</evidence>
<name>A0A517QSJ2_9PLAN</name>
<dbReference type="InterPro" id="IPR050707">
    <property type="entry name" value="HTH_MetabolicPath_Reg"/>
</dbReference>
<keyword evidence="1" id="KW-0805">Transcription regulation</keyword>
<dbReference type="SUPFAM" id="SSF46785">
    <property type="entry name" value="Winged helix' DNA-binding domain"/>
    <property type="match status" value="1"/>
</dbReference>
<dbReference type="EMBL" id="CP036267">
    <property type="protein sequence ID" value="QDT34592.1"/>
    <property type="molecule type" value="Genomic_DNA"/>
</dbReference>
<organism evidence="6 7">
    <name type="scientific">Thalassoglobus polymorphus</name>
    <dbReference type="NCBI Taxonomy" id="2527994"/>
    <lineage>
        <taxon>Bacteria</taxon>
        <taxon>Pseudomonadati</taxon>
        <taxon>Planctomycetota</taxon>
        <taxon>Planctomycetia</taxon>
        <taxon>Planctomycetales</taxon>
        <taxon>Planctomycetaceae</taxon>
        <taxon>Thalassoglobus</taxon>
    </lineage>
</organism>
<feature type="domain" description="HTH iclR-type" evidence="4">
    <location>
        <begin position="5"/>
        <end position="66"/>
    </location>
</feature>
<dbReference type="InterPro" id="IPR029016">
    <property type="entry name" value="GAF-like_dom_sf"/>
</dbReference>
<sequence>MSQPVGTLVKAMDVLDLLGEAAPIGVNEISRKLGMDKSTVSRLLSTLRSRDYVRLSPDQTGYDIGLRIFELGKSIQDRMPVRETLIPHVDALSEKTGETVFALHYSKELVAYLYNCVSSQDIRLGEQTGLRVEPWNHPAGKTILAFRGRDEVTDKFARRRRSSRAGLPTIKEFLKEMDRISQQGYDEQRDKEKCLISVPILNETGNVNAALMVGGPTFRMPPQSTQPLVSLLKKHAAEVSRSLGWMKQKKSDRLKGVLRTDTET</sequence>
<evidence type="ECO:0000313" key="7">
    <source>
        <dbReference type="Proteomes" id="UP000315724"/>
    </source>
</evidence>
<dbReference type="KEGG" id="tpol:Mal48_38550"/>
<feature type="domain" description="IclR-ED" evidence="5">
    <location>
        <begin position="67"/>
        <end position="245"/>
    </location>
</feature>
<gene>
    <name evidence="6" type="primary">kdgR</name>
    <name evidence="6" type="ORF">Mal48_38550</name>
</gene>
<dbReference type="AlphaFoldDB" id="A0A517QSJ2"/>
<dbReference type="SMART" id="SM00346">
    <property type="entry name" value="HTH_ICLR"/>
    <property type="match status" value="1"/>
</dbReference>
<dbReference type="GO" id="GO:0003677">
    <property type="term" value="F:DNA binding"/>
    <property type="evidence" value="ECO:0007669"/>
    <property type="project" value="UniProtKB-KW"/>
</dbReference>
<protein>
    <submittedName>
        <fullName evidence="6">Transcriptional regulator KdgR</fullName>
    </submittedName>
</protein>
<dbReference type="InterPro" id="IPR014757">
    <property type="entry name" value="Tscrpt_reg_IclR_C"/>
</dbReference>
<dbReference type="GO" id="GO:0003700">
    <property type="term" value="F:DNA-binding transcription factor activity"/>
    <property type="evidence" value="ECO:0007669"/>
    <property type="project" value="TreeGrafter"/>
</dbReference>
<dbReference type="PROSITE" id="PS51077">
    <property type="entry name" value="HTH_ICLR"/>
    <property type="match status" value="1"/>
</dbReference>
<dbReference type="PANTHER" id="PTHR30136">
    <property type="entry name" value="HELIX-TURN-HELIX TRANSCRIPTIONAL REGULATOR, ICLR FAMILY"/>
    <property type="match status" value="1"/>
</dbReference>
<proteinExistence type="predicted"/>
<dbReference type="InterPro" id="IPR036388">
    <property type="entry name" value="WH-like_DNA-bd_sf"/>
</dbReference>
<dbReference type="PANTHER" id="PTHR30136:SF24">
    <property type="entry name" value="HTH-TYPE TRANSCRIPTIONAL REPRESSOR ALLR"/>
    <property type="match status" value="1"/>
</dbReference>
<dbReference type="SUPFAM" id="SSF55781">
    <property type="entry name" value="GAF domain-like"/>
    <property type="match status" value="1"/>
</dbReference>
<dbReference type="InterPro" id="IPR036390">
    <property type="entry name" value="WH_DNA-bd_sf"/>
</dbReference>
<dbReference type="Pfam" id="PF09339">
    <property type="entry name" value="HTH_IclR"/>
    <property type="match status" value="1"/>
</dbReference>
<dbReference type="InterPro" id="IPR005471">
    <property type="entry name" value="Tscrpt_reg_IclR_N"/>
</dbReference>
<dbReference type="Gene3D" id="3.30.450.40">
    <property type="match status" value="1"/>
</dbReference>
<dbReference type="Proteomes" id="UP000315724">
    <property type="component" value="Chromosome"/>
</dbReference>
<dbReference type="OrthoDB" id="9778379at2"/>
<evidence type="ECO:0000259" key="4">
    <source>
        <dbReference type="PROSITE" id="PS51077"/>
    </source>
</evidence>
<dbReference type="GO" id="GO:0045892">
    <property type="term" value="P:negative regulation of DNA-templated transcription"/>
    <property type="evidence" value="ECO:0007669"/>
    <property type="project" value="TreeGrafter"/>
</dbReference>
<evidence type="ECO:0000313" key="6">
    <source>
        <dbReference type="EMBL" id="QDT34592.1"/>
    </source>
</evidence>
<keyword evidence="7" id="KW-1185">Reference proteome</keyword>